<sequence>MKRRNTAQQVVPYTLRVYLEMGTCCAELRQYPGRWHPLLLVPKQHILSPNPGSGSDGCFAALSEILDEEGGTGVWGSGATRRDKVILHQNTLTEARAQQLAEIFNHWRFIACWADTNCLRLPTEEQEQELLQKGQEVLFKCVDEFLENYMHSRIARYAEYASDALEEVFSSLRPDLTRRIQKLVQRDVRVWVIMSKIKLPAIVVDLQRRMCENLG</sequence>
<organism evidence="1 2">
    <name type="scientific">Pleurotus ostreatus (strain PC15)</name>
    <name type="common">Oyster mushroom</name>
    <dbReference type="NCBI Taxonomy" id="1137138"/>
    <lineage>
        <taxon>Eukaryota</taxon>
        <taxon>Fungi</taxon>
        <taxon>Dikarya</taxon>
        <taxon>Basidiomycota</taxon>
        <taxon>Agaricomycotina</taxon>
        <taxon>Agaricomycetes</taxon>
        <taxon>Agaricomycetidae</taxon>
        <taxon>Agaricales</taxon>
        <taxon>Pleurotineae</taxon>
        <taxon>Pleurotaceae</taxon>
        <taxon>Pleurotus</taxon>
    </lineage>
</organism>
<gene>
    <name evidence="1" type="ORF">PLEOSDRAFT_165485</name>
</gene>
<dbReference type="OrthoDB" id="3087577at2759"/>
<dbReference type="Proteomes" id="UP000027073">
    <property type="component" value="Unassembled WGS sequence"/>
</dbReference>
<dbReference type="VEuPathDB" id="FungiDB:PLEOSDRAFT_165485"/>
<reference evidence="2" key="1">
    <citation type="journal article" date="2014" name="Proc. Natl. Acad. Sci. U.S.A.">
        <title>Extensive sampling of basidiomycete genomes demonstrates inadequacy of the white-rot/brown-rot paradigm for wood decay fungi.</title>
        <authorList>
            <person name="Riley R."/>
            <person name="Salamov A.A."/>
            <person name="Brown D.W."/>
            <person name="Nagy L.G."/>
            <person name="Floudas D."/>
            <person name="Held B.W."/>
            <person name="Levasseur A."/>
            <person name="Lombard V."/>
            <person name="Morin E."/>
            <person name="Otillar R."/>
            <person name="Lindquist E.A."/>
            <person name="Sun H."/>
            <person name="LaButti K.M."/>
            <person name="Schmutz J."/>
            <person name="Jabbour D."/>
            <person name="Luo H."/>
            <person name="Baker S.E."/>
            <person name="Pisabarro A.G."/>
            <person name="Walton J.D."/>
            <person name="Blanchette R.A."/>
            <person name="Henrissat B."/>
            <person name="Martin F."/>
            <person name="Cullen D."/>
            <person name="Hibbett D.S."/>
            <person name="Grigoriev I.V."/>
        </authorList>
    </citation>
    <scope>NUCLEOTIDE SEQUENCE [LARGE SCALE GENOMIC DNA]</scope>
    <source>
        <strain evidence="2">PC15</strain>
    </source>
</reference>
<evidence type="ECO:0000313" key="1">
    <source>
        <dbReference type="EMBL" id="KDQ32232.1"/>
    </source>
</evidence>
<proteinExistence type="predicted"/>
<dbReference type="EMBL" id="KL198005">
    <property type="protein sequence ID" value="KDQ32232.1"/>
    <property type="molecule type" value="Genomic_DNA"/>
</dbReference>
<dbReference type="AlphaFoldDB" id="A0A067P750"/>
<dbReference type="HOGENOM" id="CLU_1283733_0_0_1"/>
<evidence type="ECO:0000313" key="2">
    <source>
        <dbReference type="Proteomes" id="UP000027073"/>
    </source>
</evidence>
<accession>A0A067P750</accession>
<name>A0A067P750_PLEO1</name>
<dbReference type="InParanoid" id="A0A067P750"/>
<protein>
    <submittedName>
        <fullName evidence="1">Uncharacterized protein</fullName>
    </submittedName>
</protein>